<evidence type="ECO:0000259" key="7">
    <source>
        <dbReference type="Pfam" id="PF08491"/>
    </source>
</evidence>
<keyword evidence="2 6" id="KW-0285">Flavoprotein</keyword>
<comment type="caution">
    <text evidence="8">The sequence shown here is derived from an EMBL/GenBank/DDBJ whole genome shotgun (WGS) entry which is preliminary data.</text>
</comment>
<dbReference type="EMBL" id="JAAWWB010000038">
    <property type="protein sequence ID" value="KAG6737376.1"/>
    <property type="molecule type" value="Genomic_DNA"/>
</dbReference>
<dbReference type="GO" id="GO:0005783">
    <property type="term" value="C:endoplasmic reticulum"/>
    <property type="evidence" value="ECO:0007669"/>
    <property type="project" value="TreeGrafter"/>
</dbReference>
<dbReference type="PANTHER" id="PTHR10835">
    <property type="entry name" value="SQUALENE MONOOXYGENASE"/>
    <property type="match status" value="1"/>
</dbReference>
<sequence>MPNRIIPHLLLKKRFLELKRLSQDQLPQVRNFLCFLCLYSAKNYTASSYPTPGAFMIGDSLNMRHAVTGGGMTVGLSDVVLLRDLLRPILKHEVGSGIIFPILKAEGIRATFFPSTTPAYYRTPPVESTDD</sequence>
<feature type="domain" description="Squalene epoxidase" evidence="7">
    <location>
        <begin position="41"/>
        <end position="89"/>
    </location>
</feature>
<name>A0A8X8BWA3_POPTO</name>
<dbReference type="GO" id="GO:0050660">
    <property type="term" value="F:flavin adenine dinucleotide binding"/>
    <property type="evidence" value="ECO:0007669"/>
    <property type="project" value="UniProtKB-UniRule"/>
</dbReference>
<proteinExistence type="inferred from homology"/>
<evidence type="ECO:0000313" key="8">
    <source>
        <dbReference type="EMBL" id="KAG6737376.1"/>
    </source>
</evidence>
<comment type="function">
    <text evidence="6">Catalyzes the stereospecific oxidation of squalene to (S)-2,3-epoxysqualene, and is considered to be a rate-limiting enzyme in steroid biosynthesis.</text>
</comment>
<evidence type="ECO:0000256" key="6">
    <source>
        <dbReference type="RuleBase" id="RU367121"/>
    </source>
</evidence>
<evidence type="ECO:0000256" key="1">
    <source>
        <dbReference type="ARBA" id="ARBA00001974"/>
    </source>
</evidence>
<evidence type="ECO:0000256" key="5">
    <source>
        <dbReference type="ARBA" id="ARBA00023136"/>
    </source>
</evidence>
<keyword evidence="9" id="KW-1185">Reference proteome</keyword>
<comment type="subcellular location">
    <subcellularLocation>
        <location evidence="6">Membrane</location>
        <topology evidence="6">Multi-pass membrane protein</topology>
    </subcellularLocation>
</comment>
<comment type="catalytic activity">
    <reaction evidence="6">
        <text>squalene + reduced [NADPH--hemoprotein reductase] + O2 = (S)-2,3-epoxysqualene + oxidized [NADPH--hemoprotein reductase] + H2O + H(+)</text>
        <dbReference type="Rhea" id="RHEA:25282"/>
        <dbReference type="Rhea" id="RHEA-COMP:11964"/>
        <dbReference type="Rhea" id="RHEA-COMP:11965"/>
        <dbReference type="ChEBI" id="CHEBI:15377"/>
        <dbReference type="ChEBI" id="CHEBI:15378"/>
        <dbReference type="ChEBI" id="CHEBI:15379"/>
        <dbReference type="ChEBI" id="CHEBI:15440"/>
        <dbReference type="ChEBI" id="CHEBI:15441"/>
        <dbReference type="ChEBI" id="CHEBI:57618"/>
        <dbReference type="ChEBI" id="CHEBI:58210"/>
        <dbReference type="EC" id="1.14.14.17"/>
    </reaction>
</comment>
<dbReference type="OrthoDB" id="1678617at2759"/>
<evidence type="ECO:0000256" key="3">
    <source>
        <dbReference type="ARBA" id="ARBA00022827"/>
    </source>
</evidence>
<dbReference type="PANTHER" id="PTHR10835:SF29">
    <property type="entry name" value="SQUALENE MONOOXYGENASE"/>
    <property type="match status" value="1"/>
</dbReference>
<dbReference type="GO" id="GO:0004506">
    <property type="term" value="F:squalene monooxygenase activity"/>
    <property type="evidence" value="ECO:0007669"/>
    <property type="project" value="UniProtKB-UniRule"/>
</dbReference>
<dbReference type="InterPro" id="IPR013698">
    <property type="entry name" value="Squalene_epoxidase"/>
</dbReference>
<dbReference type="Proteomes" id="UP000886885">
    <property type="component" value="Chromosome 19D"/>
</dbReference>
<keyword evidence="4 6" id="KW-0560">Oxidoreductase</keyword>
<comment type="similarity">
    <text evidence="6">Belongs to the squalene monooxygenase family.</text>
</comment>
<dbReference type="AlphaFoldDB" id="A0A8X8BWA3"/>
<dbReference type="GO" id="GO:0016020">
    <property type="term" value="C:membrane"/>
    <property type="evidence" value="ECO:0007669"/>
    <property type="project" value="UniProtKB-SubCell"/>
</dbReference>
<dbReference type="GO" id="GO:0016126">
    <property type="term" value="P:sterol biosynthetic process"/>
    <property type="evidence" value="ECO:0007669"/>
    <property type="project" value="UniProtKB-UniRule"/>
</dbReference>
<evidence type="ECO:0000313" key="9">
    <source>
        <dbReference type="Proteomes" id="UP000886885"/>
    </source>
</evidence>
<dbReference type="InterPro" id="IPR040125">
    <property type="entry name" value="Squalene_monox"/>
</dbReference>
<organism evidence="8 9">
    <name type="scientific">Populus tomentosa</name>
    <name type="common">Chinese white poplar</name>
    <dbReference type="NCBI Taxonomy" id="118781"/>
    <lineage>
        <taxon>Eukaryota</taxon>
        <taxon>Viridiplantae</taxon>
        <taxon>Streptophyta</taxon>
        <taxon>Embryophyta</taxon>
        <taxon>Tracheophyta</taxon>
        <taxon>Spermatophyta</taxon>
        <taxon>Magnoliopsida</taxon>
        <taxon>eudicotyledons</taxon>
        <taxon>Gunneridae</taxon>
        <taxon>Pentapetalae</taxon>
        <taxon>rosids</taxon>
        <taxon>fabids</taxon>
        <taxon>Malpighiales</taxon>
        <taxon>Salicaceae</taxon>
        <taxon>Saliceae</taxon>
        <taxon>Populus</taxon>
    </lineage>
</organism>
<dbReference type="EC" id="1.14.14.17" evidence="6"/>
<protein>
    <recommendedName>
        <fullName evidence="6">Squalene monooxygenase</fullName>
        <ecNumber evidence="6">1.14.14.17</ecNumber>
    </recommendedName>
</protein>
<reference evidence="8" key="1">
    <citation type="journal article" date="2020" name="bioRxiv">
        <title>Hybrid origin of Populus tomentosa Carr. identified through genome sequencing and phylogenomic analysis.</title>
        <authorList>
            <person name="An X."/>
            <person name="Gao K."/>
            <person name="Chen Z."/>
            <person name="Li J."/>
            <person name="Yang X."/>
            <person name="Yang X."/>
            <person name="Zhou J."/>
            <person name="Guo T."/>
            <person name="Zhao T."/>
            <person name="Huang S."/>
            <person name="Miao D."/>
            <person name="Khan W.U."/>
            <person name="Rao P."/>
            <person name="Ye M."/>
            <person name="Lei B."/>
            <person name="Liao W."/>
            <person name="Wang J."/>
            <person name="Ji L."/>
            <person name="Li Y."/>
            <person name="Guo B."/>
            <person name="Mustafa N.S."/>
            <person name="Li S."/>
            <person name="Yun Q."/>
            <person name="Keller S.R."/>
            <person name="Mao J."/>
            <person name="Zhang R."/>
            <person name="Strauss S.H."/>
        </authorList>
    </citation>
    <scope>NUCLEOTIDE SEQUENCE</scope>
    <source>
        <strain evidence="8">GM15</strain>
        <tissue evidence="8">Leaf</tissue>
    </source>
</reference>
<keyword evidence="5" id="KW-0472">Membrane</keyword>
<gene>
    <name evidence="8" type="ORF">POTOM_058892</name>
</gene>
<accession>A0A8X8BWA3</accession>
<comment type="cofactor">
    <cofactor evidence="1 6">
        <name>FAD</name>
        <dbReference type="ChEBI" id="CHEBI:57692"/>
    </cofactor>
</comment>
<dbReference type="Pfam" id="PF08491">
    <property type="entry name" value="SE"/>
    <property type="match status" value="1"/>
</dbReference>
<keyword evidence="3 6" id="KW-0274">FAD</keyword>
<evidence type="ECO:0000256" key="4">
    <source>
        <dbReference type="ARBA" id="ARBA00023002"/>
    </source>
</evidence>
<evidence type="ECO:0000256" key="2">
    <source>
        <dbReference type="ARBA" id="ARBA00022630"/>
    </source>
</evidence>